<dbReference type="GO" id="GO:0005737">
    <property type="term" value="C:cytoplasm"/>
    <property type="evidence" value="ECO:0007669"/>
    <property type="project" value="TreeGrafter"/>
</dbReference>
<dbReference type="PANTHER" id="PTHR43595:SF2">
    <property type="entry name" value="SMALL RIBOSOMAL SUBUNIT PROTEIN MS42"/>
    <property type="match status" value="1"/>
</dbReference>
<protein>
    <recommendedName>
        <fullName evidence="2 6">Superoxide dismutase</fullName>
        <ecNumber evidence="2 6">1.15.1.1</ecNumber>
    </recommendedName>
</protein>
<evidence type="ECO:0000256" key="4">
    <source>
        <dbReference type="ARBA" id="ARBA00023002"/>
    </source>
</evidence>
<evidence type="ECO:0000256" key="6">
    <source>
        <dbReference type="RuleBase" id="RU000414"/>
    </source>
</evidence>
<gene>
    <name evidence="9" type="ORF">A2406_01460</name>
</gene>
<dbReference type="InterPro" id="IPR036314">
    <property type="entry name" value="SOD_C_sf"/>
</dbReference>
<evidence type="ECO:0000256" key="2">
    <source>
        <dbReference type="ARBA" id="ARBA00012682"/>
    </source>
</evidence>
<comment type="similarity">
    <text evidence="1 6">Belongs to the iron/manganese superoxide dismutase family.</text>
</comment>
<dbReference type="EC" id="1.15.1.1" evidence="2 6"/>
<dbReference type="AlphaFoldDB" id="A0A1G2BYC3"/>
<feature type="binding site" evidence="5">
    <location>
        <position position="170"/>
    </location>
    <ligand>
        <name>Mn(2+)</name>
        <dbReference type="ChEBI" id="CHEBI:29035"/>
    </ligand>
</feature>
<feature type="domain" description="Manganese/iron superoxide dismutase C-terminal" evidence="8">
    <location>
        <begin position="99"/>
        <end position="198"/>
    </location>
</feature>
<comment type="catalytic activity">
    <reaction evidence="6">
        <text>2 superoxide + 2 H(+) = H2O2 + O2</text>
        <dbReference type="Rhea" id="RHEA:20696"/>
        <dbReference type="ChEBI" id="CHEBI:15378"/>
        <dbReference type="ChEBI" id="CHEBI:15379"/>
        <dbReference type="ChEBI" id="CHEBI:16240"/>
        <dbReference type="ChEBI" id="CHEBI:18421"/>
        <dbReference type="EC" id="1.15.1.1"/>
    </reaction>
</comment>
<dbReference type="PANTHER" id="PTHR43595">
    <property type="entry name" value="37S RIBOSOMAL PROTEIN S26, MITOCHONDRIAL"/>
    <property type="match status" value="1"/>
</dbReference>
<dbReference type="InterPro" id="IPR019831">
    <property type="entry name" value="Mn/Fe_SOD_N"/>
</dbReference>
<dbReference type="PRINTS" id="PR01703">
    <property type="entry name" value="MNSODISMTASE"/>
</dbReference>
<dbReference type="PROSITE" id="PS00088">
    <property type="entry name" value="SOD_MN"/>
    <property type="match status" value="1"/>
</dbReference>
<feature type="binding site" evidence="5">
    <location>
        <position position="166"/>
    </location>
    <ligand>
        <name>Mn(2+)</name>
        <dbReference type="ChEBI" id="CHEBI:29035"/>
    </ligand>
</feature>
<dbReference type="Gene3D" id="3.55.40.20">
    <property type="entry name" value="Iron/manganese superoxide dismutase, C-terminal domain"/>
    <property type="match status" value="1"/>
</dbReference>
<dbReference type="Gene3D" id="1.10.287.990">
    <property type="entry name" value="Fe,Mn superoxide dismutase (SOD) domain"/>
    <property type="match status" value="1"/>
</dbReference>
<dbReference type="SUPFAM" id="SSF54719">
    <property type="entry name" value="Fe,Mn superoxide dismutase (SOD), C-terminal domain"/>
    <property type="match status" value="1"/>
</dbReference>
<dbReference type="PIRSF" id="PIRSF000349">
    <property type="entry name" value="SODismutase"/>
    <property type="match status" value="1"/>
</dbReference>
<accession>A0A1G2BYC3</accession>
<keyword evidence="3 5" id="KW-0479">Metal-binding</keyword>
<dbReference type="FunFam" id="1.10.287.990:FF:000001">
    <property type="entry name" value="Superoxide dismutase"/>
    <property type="match status" value="1"/>
</dbReference>
<keyword evidence="4 6" id="KW-0560">Oxidoreductase</keyword>
<evidence type="ECO:0000259" key="7">
    <source>
        <dbReference type="Pfam" id="PF00081"/>
    </source>
</evidence>
<name>A0A1G2BYC3_9BACT</name>
<dbReference type="InterPro" id="IPR001189">
    <property type="entry name" value="Mn/Fe_SOD"/>
</dbReference>
<evidence type="ECO:0000313" key="10">
    <source>
        <dbReference type="Proteomes" id="UP000177626"/>
    </source>
</evidence>
<comment type="caution">
    <text evidence="9">The sequence shown here is derived from an EMBL/GenBank/DDBJ whole genome shotgun (WGS) entry which is preliminary data.</text>
</comment>
<dbReference type="Pfam" id="PF02777">
    <property type="entry name" value="Sod_Fe_C"/>
    <property type="match status" value="1"/>
</dbReference>
<feature type="domain" description="Manganese/iron superoxide dismutase N-terminal" evidence="7">
    <location>
        <begin position="4"/>
        <end position="91"/>
    </location>
</feature>
<evidence type="ECO:0000256" key="3">
    <source>
        <dbReference type="ARBA" id="ARBA00022723"/>
    </source>
</evidence>
<dbReference type="SUPFAM" id="SSF46609">
    <property type="entry name" value="Fe,Mn superoxide dismutase (SOD), N-terminal domain"/>
    <property type="match status" value="1"/>
</dbReference>
<dbReference type="InterPro" id="IPR019832">
    <property type="entry name" value="Mn/Fe_SOD_C"/>
</dbReference>
<sequence>MSQFQTPDLPYAYNALEPYIDEATMKIHHDKHHVAYTTNFNKALENYPKLAEKSAEEILSQLNSVPEEIRTAVKNHGGGHVHHNFFWEIMAPAGQGGKPQGELLKAIISSFNSFEKFKEEFTTAAMTVFGAGWAWLSLVDGKLIIEKTSNQDSPYSLGHQPILGIDVWEHSYYLKYQNRRAEFVENFFNVINWLKVAEKYQANK</sequence>
<feature type="binding site" evidence="5">
    <location>
        <position position="28"/>
    </location>
    <ligand>
        <name>Mn(2+)</name>
        <dbReference type="ChEBI" id="CHEBI:29035"/>
    </ligand>
</feature>
<evidence type="ECO:0000259" key="8">
    <source>
        <dbReference type="Pfam" id="PF02777"/>
    </source>
</evidence>
<dbReference type="GO" id="GO:0004784">
    <property type="term" value="F:superoxide dismutase activity"/>
    <property type="evidence" value="ECO:0007669"/>
    <property type="project" value="UniProtKB-EC"/>
</dbReference>
<dbReference type="Proteomes" id="UP000177626">
    <property type="component" value="Unassembled WGS sequence"/>
</dbReference>
<dbReference type="Pfam" id="PF00081">
    <property type="entry name" value="Sod_Fe_N"/>
    <property type="match status" value="1"/>
</dbReference>
<dbReference type="InterPro" id="IPR019833">
    <property type="entry name" value="Mn/Fe_SOD_BS"/>
</dbReference>
<evidence type="ECO:0000256" key="1">
    <source>
        <dbReference type="ARBA" id="ARBA00008714"/>
    </source>
</evidence>
<dbReference type="FunFam" id="3.55.40.20:FF:000004">
    <property type="entry name" value="Superoxide dismutase [Fe]"/>
    <property type="match status" value="1"/>
</dbReference>
<comment type="function">
    <text evidence="6">Destroys radicals which are normally produced within the cells and which are toxic to biological systems.</text>
</comment>
<proteinExistence type="inferred from homology"/>
<reference evidence="9 10" key="1">
    <citation type="journal article" date="2016" name="Nat. Commun.">
        <title>Thousands of microbial genomes shed light on interconnected biogeochemical processes in an aquifer system.</title>
        <authorList>
            <person name="Anantharaman K."/>
            <person name="Brown C.T."/>
            <person name="Hug L.A."/>
            <person name="Sharon I."/>
            <person name="Castelle C.J."/>
            <person name="Probst A.J."/>
            <person name="Thomas B.C."/>
            <person name="Singh A."/>
            <person name="Wilkins M.J."/>
            <person name="Karaoz U."/>
            <person name="Brodie E.L."/>
            <person name="Williams K.H."/>
            <person name="Hubbard S.S."/>
            <person name="Banfield J.F."/>
        </authorList>
    </citation>
    <scope>NUCLEOTIDE SEQUENCE [LARGE SCALE GENOMIC DNA]</scope>
</reference>
<dbReference type="InterPro" id="IPR036324">
    <property type="entry name" value="Mn/Fe_SOD_N_sf"/>
</dbReference>
<dbReference type="GO" id="GO:0046872">
    <property type="term" value="F:metal ion binding"/>
    <property type="evidence" value="ECO:0007669"/>
    <property type="project" value="UniProtKB-KW"/>
</dbReference>
<evidence type="ECO:0000256" key="5">
    <source>
        <dbReference type="PIRSR" id="PIRSR000349-1"/>
    </source>
</evidence>
<evidence type="ECO:0000313" key="9">
    <source>
        <dbReference type="EMBL" id="OGY94108.1"/>
    </source>
</evidence>
<feature type="binding site" evidence="5">
    <location>
        <position position="83"/>
    </location>
    <ligand>
        <name>Mn(2+)</name>
        <dbReference type="ChEBI" id="CHEBI:29035"/>
    </ligand>
</feature>
<organism evidence="9 10">
    <name type="scientific">Candidatus Komeilibacteria bacterium RIFOXYC1_FULL_37_11</name>
    <dbReference type="NCBI Taxonomy" id="1798555"/>
    <lineage>
        <taxon>Bacteria</taxon>
        <taxon>Candidatus Komeiliibacteriota</taxon>
    </lineage>
</organism>
<dbReference type="EMBL" id="MHKQ01000012">
    <property type="protein sequence ID" value="OGY94108.1"/>
    <property type="molecule type" value="Genomic_DNA"/>
</dbReference>